<reference evidence="1 2" key="1">
    <citation type="submission" date="2017-07" db="EMBL/GenBank/DDBJ databases">
        <title>Leptospira spp. isolated from tropical soils.</title>
        <authorList>
            <person name="Thibeaux R."/>
            <person name="Iraola G."/>
            <person name="Ferres I."/>
            <person name="Bierque E."/>
            <person name="Girault D."/>
            <person name="Soupe-Gilbert M.-E."/>
            <person name="Picardeau M."/>
            <person name="Goarant C."/>
        </authorList>
    </citation>
    <scope>NUCLEOTIDE SEQUENCE [LARGE SCALE GENOMIC DNA]</scope>
    <source>
        <strain evidence="1 2">ATI7-C-A2</strain>
    </source>
</reference>
<dbReference type="RefSeq" id="WP_100725290.1">
    <property type="nucleotide sequence ID" value="NZ_NPEG01000022.1"/>
</dbReference>
<evidence type="ECO:0008006" key="3">
    <source>
        <dbReference type="Google" id="ProtNLM"/>
    </source>
</evidence>
<accession>A0ABX4PEX4</accession>
<gene>
    <name evidence="1" type="ORF">CH363_19130</name>
</gene>
<proteinExistence type="predicted"/>
<dbReference type="EMBL" id="NPEI01000020">
    <property type="protein sequence ID" value="PKA14316.1"/>
    <property type="molecule type" value="Genomic_DNA"/>
</dbReference>
<protein>
    <recommendedName>
        <fullName evidence="3">DUF4393 domain-containing protein</fullName>
    </recommendedName>
</protein>
<comment type="caution">
    <text evidence="1">The sequence shown here is derived from an EMBL/GenBank/DDBJ whole genome shotgun (WGS) entry which is preliminary data.</text>
</comment>
<evidence type="ECO:0000313" key="2">
    <source>
        <dbReference type="Proteomes" id="UP000231857"/>
    </source>
</evidence>
<name>A0ABX4PEX4_9LEPT</name>
<evidence type="ECO:0000313" key="1">
    <source>
        <dbReference type="EMBL" id="PKA14316.1"/>
    </source>
</evidence>
<dbReference type="InterPro" id="IPR025506">
    <property type="entry name" value="Abi_alpha"/>
</dbReference>
<dbReference type="Pfam" id="PF14337">
    <property type="entry name" value="Abi_alpha"/>
    <property type="match status" value="1"/>
</dbReference>
<organism evidence="1 2">
    <name type="scientific">Leptospira haakeii</name>
    <dbReference type="NCBI Taxonomy" id="2023198"/>
    <lineage>
        <taxon>Bacteria</taxon>
        <taxon>Pseudomonadati</taxon>
        <taxon>Spirochaetota</taxon>
        <taxon>Spirochaetia</taxon>
        <taxon>Leptospirales</taxon>
        <taxon>Leptospiraceae</taxon>
        <taxon>Leptospira</taxon>
    </lineage>
</organism>
<sequence>MENLPELPNSFNKLFDRAIKGYANSPYFRALVQAIPHVGGSIDTILYEKGSLWKEERLEHFIKVFSQKIDNLNQLNEQTVRLADSKINSEDFHDLFMETIKSIITTKEKEKINLFANILLNYIESSDEGNEAGIYIQLLDSLSIDEIALLKKILNSKDRMTVYEIEGRQTFWEQLKSYLESNKKKLGSQKDIPETCTLSDLQVYLITRMRNMLITEIDEHSSSSTMSYTISNASQSSTYQIHGKQIDYSINRFGKKFINWIKLNSFKED</sequence>
<dbReference type="Proteomes" id="UP000231857">
    <property type="component" value="Unassembled WGS sequence"/>
</dbReference>
<keyword evidence="2" id="KW-1185">Reference proteome</keyword>